<keyword evidence="4" id="KW-0342">GTP-binding</keyword>
<dbReference type="Proteomes" id="UP000596742">
    <property type="component" value="Unassembled WGS sequence"/>
</dbReference>
<feature type="compositionally biased region" description="Low complexity" evidence="6">
    <location>
        <begin position="527"/>
        <end position="547"/>
    </location>
</feature>
<reference evidence="8" key="1">
    <citation type="submission" date="2018-11" db="EMBL/GenBank/DDBJ databases">
        <authorList>
            <person name="Alioto T."/>
            <person name="Alioto T."/>
        </authorList>
    </citation>
    <scope>NUCLEOTIDE SEQUENCE</scope>
</reference>
<feature type="non-terminal residue" evidence="8">
    <location>
        <position position="1"/>
    </location>
</feature>
<dbReference type="InterPro" id="IPR014813">
    <property type="entry name" value="Gnl3_N_dom"/>
</dbReference>
<keyword evidence="2" id="KW-0547">Nucleotide-binding</keyword>
<protein>
    <submittedName>
        <fullName evidence="8">Nuclear GTP-binding protein</fullName>
    </submittedName>
</protein>
<sequence>MSKKQLNRKSSKRQSAKHRYKILKKISQHNKKEKKAKRKNPISKNKKDPGIPNSLPFKEEILREAEERKRRAEEEREKLKEKRKRDREYLKMKKRNLDGMVKDAQRKTAEFERKQEKKSGEESYTSSNGAVENSLKTFYKEFKKVVDAADVILEILDARDPLGSRCTQMEEAILESGTNKRLVLILNKIDLVPRENVEEWLKHLRNEFPTLAFKASTQTQNTNLSRAKVPLQMASDDLLKSSHCLGADMLMKLLGNYCRNKDIKSAIRVGVVGFPNTGKSSIINSLKRAKACNVGSMPGMTRTMQEVHLDKHIKLLDSPGIVMATGTSDTSVILRNCVKLETLDDPITPVEAILKRCSKQQMILHYNIPDYKDIDEFLALLARRMGRLRKGGIPDKNKAARSIIQDWTCGKIKYFTHPPEQHTLPTHVSASLVTQMGKEFSIDDLIEVEQKTLQGLDCKSSKHMLVESLGPAQAIMDDSEIDSYVKANEKKDEEMDNEEDDDEESDEMMEDEEDEEEELRRVEVTQVAVRRSSRKASVTASVTAAATKKSKKSKTEELLNDSLDTILQQNKKRKEDYKKMKKNRKKADKVSKALSDTLMGSLTMGTGEDADGDYDFNQTT</sequence>
<evidence type="ECO:0000256" key="5">
    <source>
        <dbReference type="ARBA" id="ARBA00023242"/>
    </source>
</evidence>
<dbReference type="FunFam" id="3.40.50.300:FF:000493">
    <property type="entry name" value="Guanine nucleotide-binding protein-like 3-like protein"/>
    <property type="match status" value="1"/>
</dbReference>
<dbReference type="InterPro" id="IPR023179">
    <property type="entry name" value="GTP-bd_ortho_bundle_sf"/>
</dbReference>
<evidence type="ECO:0000313" key="8">
    <source>
        <dbReference type="EMBL" id="VDI03641.1"/>
    </source>
</evidence>
<feature type="domain" description="CP-type G" evidence="7">
    <location>
        <begin position="139"/>
        <end position="324"/>
    </location>
</feature>
<dbReference type="InterPro" id="IPR030378">
    <property type="entry name" value="G_CP_dom"/>
</dbReference>
<dbReference type="Gene3D" id="1.10.1580.10">
    <property type="match status" value="1"/>
</dbReference>
<comment type="subcellular location">
    <subcellularLocation>
        <location evidence="1">Nucleus</location>
    </subcellularLocation>
</comment>
<evidence type="ECO:0000256" key="2">
    <source>
        <dbReference type="ARBA" id="ARBA00022741"/>
    </source>
</evidence>
<feature type="compositionally biased region" description="Basic residues" evidence="6">
    <location>
        <begin position="1"/>
        <end position="41"/>
    </location>
</feature>
<keyword evidence="5" id="KW-0539">Nucleus</keyword>
<organism evidence="8 9">
    <name type="scientific">Mytilus galloprovincialis</name>
    <name type="common">Mediterranean mussel</name>
    <dbReference type="NCBI Taxonomy" id="29158"/>
    <lineage>
        <taxon>Eukaryota</taxon>
        <taxon>Metazoa</taxon>
        <taxon>Spiralia</taxon>
        <taxon>Lophotrochozoa</taxon>
        <taxon>Mollusca</taxon>
        <taxon>Bivalvia</taxon>
        <taxon>Autobranchia</taxon>
        <taxon>Pteriomorphia</taxon>
        <taxon>Mytilida</taxon>
        <taxon>Mytiloidea</taxon>
        <taxon>Mytilidae</taxon>
        <taxon>Mytilinae</taxon>
        <taxon>Mytilus</taxon>
    </lineage>
</organism>
<dbReference type="PRINTS" id="PR00326">
    <property type="entry name" value="GTP1OBG"/>
</dbReference>
<keyword evidence="3" id="KW-0175">Coiled coil</keyword>
<evidence type="ECO:0000256" key="3">
    <source>
        <dbReference type="ARBA" id="ARBA00023054"/>
    </source>
</evidence>
<feature type="region of interest" description="Disordered" evidence="6">
    <location>
        <begin position="100"/>
        <end position="128"/>
    </location>
</feature>
<proteinExistence type="predicted"/>
<evidence type="ECO:0000313" key="9">
    <source>
        <dbReference type="Proteomes" id="UP000596742"/>
    </source>
</evidence>
<dbReference type="EMBL" id="UYJE01001612">
    <property type="protein sequence ID" value="VDI03641.1"/>
    <property type="molecule type" value="Genomic_DNA"/>
</dbReference>
<dbReference type="InterPro" id="IPR050755">
    <property type="entry name" value="TRAFAC_YlqF/YawG_RiboMat"/>
</dbReference>
<feature type="region of interest" description="Disordered" evidence="6">
    <location>
        <begin position="487"/>
        <end position="620"/>
    </location>
</feature>
<evidence type="ECO:0000259" key="7">
    <source>
        <dbReference type="PROSITE" id="PS51721"/>
    </source>
</evidence>
<dbReference type="GO" id="GO:0005730">
    <property type="term" value="C:nucleolus"/>
    <property type="evidence" value="ECO:0007669"/>
    <property type="project" value="UniProtKB-ARBA"/>
</dbReference>
<dbReference type="InterPro" id="IPR006073">
    <property type="entry name" value="GTP-bd"/>
</dbReference>
<comment type="caution">
    <text evidence="8">The sequence shown here is derived from an EMBL/GenBank/DDBJ whole genome shotgun (WGS) entry which is preliminary data.</text>
</comment>
<dbReference type="PROSITE" id="PS51721">
    <property type="entry name" value="G_CP"/>
    <property type="match status" value="1"/>
</dbReference>
<feature type="compositionally biased region" description="Basic and acidic residues" evidence="6">
    <location>
        <begin position="57"/>
        <end position="88"/>
    </location>
</feature>
<dbReference type="Gene3D" id="3.40.50.300">
    <property type="entry name" value="P-loop containing nucleotide triphosphate hydrolases"/>
    <property type="match status" value="1"/>
</dbReference>
<dbReference type="CDD" id="cd04178">
    <property type="entry name" value="Nucleostemin_like"/>
    <property type="match status" value="1"/>
</dbReference>
<evidence type="ECO:0000256" key="4">
    <source>
        <dbReference type="ARBA" id="ARBA00023134"/>
    </source>
</evidence>
<dbReference type="OrthoDB" id="444945at2759"/>
<feature type="region of interest" description="Disordered" evidence="6">
    <location>
        <begin position="1"/>
        <end position="88"/>
    </location>
</feature>
<name>A0A8B6CDI5_MYTGA</name>
<keyword evidence="9" id="KW-1185">Reference proteome</keyword>
<evidence type="ECO:0000256" key="6">
    <source>
        <dbReference type="SAM" id="MobiDB-lite"/>
    </source>
</evidence>
<dbReference type="Pfam" id="PF01926">
    <property type="entry name" value="MMR_HSR1"/>
    <property type="match status" value="1"/>
</dbReference>
<feature type="compositionally biased region" description="Acidic residues" evidence="6">
    <location>
        <begin position="494"/>
        <end position="517"/>
    </location>
</feature>
<dbReference type="SUPFAM" id="SSF52540">
    <property type="entry name" value="P-loop containing nucleoside triphosphate hydrolases"/>
    <property type="match status" value="1"/>
</dbReference>
<feature type="compositionally biased region" description="Basic and acidic residues" evidence="6">
    <location>
        <begin position="100"/>
        <end position="121"/>
    </location>
</feature>
<evidence type="ECO:0000256" key="1">
    <source>
        <dbReference type="ARBA" id="ARBA00004123"/>
    </source>
</evidence>
<accession>A0A8B6CDI5</accession>
<dbReference type="PANTHER" id="PTHR11089:SF30">
    <property type="entry name" value="GUANINE NUCLEOTIDE-BINDING PROTEIN-LIKE 3 HOMOLOG"/>
    <property type="match status" value="1"/>
</dbReference>
<gene>
    <name evidence="8" type="ORF">MGAL_10B034448</name>
</gene>
<dbReference type="FunFam" id="1.10.1580.10:FF:000002">
    <property type="entry name" value="Guanine nucleotide-binding protein-like 3 (nucleolar)-like"/>
    <property type="match status" value="1"/>
</dbReference>
<dbReference type="GO" id="GO:0005525">
    <property type="term" value="F:GTP binding"/>
    <property type="evidence" value="ECO:0007669"/>
    <property type="project" value="UniProtKB-KW"/>
</dbReference>
<dbReference type="AlphaFoldDB" id="A0A8B6CDI5"/>
<dbReference type="PANTHER" id="PTHR11089">
    <property type="entry name" value="GTP-BINDING PROTEIN-RELATED"/>
    <property type="match status" value="1"/>
</dbReference>
<dbReference type="Pfam" id="PF08701">
    <property type="entry name" value="GN3L_Grn1"/>
    <property type="match status" value="1"/>
</dbReference>
<dbReference type="InterPro" id="IPR027417">
    <property type="entry name" value="P-loop_NTPase"/>
</dbReference>